<organism evidence="3 4">
    <name type="scientific">Heracleum sosnowskyi</name>
    <dbReference type="NCBI Taxonomy" id="360622"/>
    <lineage>
        <taxon>Eukaryota</taxon>
        <taxon>Viridiplantae</taxon>
        <taxon>Streptophyta</taxon>
        <taxon>Embryophyta</taxon>
        <taxon>Tracheophyta</taxon>
        <taxon>Spermatophyta</taxon>
        <taxon>Magnoliopsida</taxon>
        <taxon>eudicotyledons</taxon>
        <taxon>Gunneridae</taxon>
        <taxon>Pentapetalae</taxon>
        <taxon>asterids</taxon>
        <taxon>campanulids</taxon>
        <taxon>Apiales</taxon>
        <taxon>Apiaceae</taxon>
        <taxon>Apioideae</taxon>
        <taxon>apioid superclade</taxon>
        <taxon>Tordylieae</taxon>
        <taxon>Tordyliinae</taxon>
        <taxon>Heracleum</taxon>
    </lineage>
</organism>
<reference evidence="3" key="1">
    <citation type="submission" date="2023-02" db="EMBL/GenBank/DDBJ databases">
        <title>Genome of toxic invasive species Heracleum sosnowskyi carries increased number of genes despite the absence of recent whole-genome duplications.</title>
        <authorList>
            <person name="Schelkunov M."/>
            <person name="Shtratnikova V."/>
            <person name="Makarenko M."/>
            <person name="Klepikova A."/>
            <person name="Omelchenko D."/>
            <person name="Novikova G."/>
            <person name="Obukhova E."/>
            <person name="Bogdanov V."/>
            <person name="Penin A."/>
            <person name="Logacheva M."/>
        </authorList>
    </citation>
    <scope>NUCLEOTIDE SEQUENCE</scope>
    <source>
        <strain evidence="3">Hsosn_3</strain>
        <tissue evidence="3">Leaf</tissue>
    </source>
</reference>
<reference evidence="3" key="2">
    <citation type="submission" date="2023-05" db="EMBL/GenBank/DDBJ databases">
        <authorList>
            <person name="Schelkunov M.I."/>
        </authorList>
    </citation>
    <scope>NUCLEOTIDE SEQUENCE</scope>
    <source>
        <strain evidence="3">Hsosn_3</strain>
        <tissue evidence="3">Leaf</tissue>
    </source>
</reference>
<evidence type="ECO:0000259" key="2">
    <source>
        <dbReference type="Pfam" id="PF05699"/>
    </source>
</evidence>
<sequence>MIQGANVSTVAWIMLVIVQELGQDGTSDSASKTINKEKRQRRLLENYMQQRQLETTEKKNDVDIYLAEEPLNPMIAQFDILLWWKDNASGYKTLSMIYKDILVIPVSTVASESVFCNPGIMKECAEPSGKTINIDD</sequence>
<accession>A0AAD8HHQ2</accession>
<evidence type="ECO:0000256" key="1">
    <source>
        <dbReference type="SAM" id="SignalP"/>
    </source>
</evidence>
<dbReference type="EMBL" id="JAUIZM010000009">
    <property type="protein sequence ID" value="KAK1367446.1"/>
    <property type="molecule type" value="Genomic_DNA"/>
</dbReference>
<keyword evidence="4" id="KW-1185">Reference proteome</keyword>
<protein>
    <recommendedName>
        <fullName evidence="2">HAT C-terminal dimerisation domain-containing protein</fullName>
    </recommendedName>
</protein>
<evidence type="ECO:0000313" key="4">
    <source>
        <dbReference type="Proteomes" id="UP001237642"/>
    </source>
</evidence>
<dbReference type="AlphaFoldDB" id="A0AAD8HHQ2"/>
<dbReference type="PANTHER" id="PTHR23272:SF161">
    <property type="entry name" value="ZINC FINGER BED DOMAIN-CONTAINING PROTEIN RICESLEEPER 1-LIKE"/>
    <property type="match status" value="1"/>
</dbReference>
<dbReference type="InterPro" id="IPR012337">
    <property type="entry name" value="RNaseH-like_sf"/>
</dbReference>
<feature type="chain" id="PRO_5042138360" description="HAT C-terminal dimerisation domain-containing protein" evidence="1">
    <location>
        <begin position="23"/>
        <end position="136"/>
    </location>
</feature>
<dbReference type="Pfam" id="PF05699">
    <property type="entry name" value="Dimer_Tnp_hAT"/>
    <property type="match status" value="1"/>
</dbReference>
<feature type="domain" description="HAT C-terminal dimerisation" evidence="2">
    <location>
        <begin position="62"/>
        <end position="118"/>
    </location>
</feature>
<name>A0AAD8HHQ2_9APIA</name>
<proteinExistence type="predicted"/>
<dbReference type="PANTHER" id="PTHR23272">
    <property type="entry name" value="BED FINGER-RELATED"/>
    <property type="match status" value="1"/>
</dbReference>
<dbReference type="GO" id="GO:0046983">
    <property type="term" value="F:protein dimerization activity"/>
    <property type="evidence" value="ECO:0007669"/>
    <property type="project" value="InterPro"/>
</dbReference>
<keyword evidence="1" id="KW-0732">Signal</keyword>
<evidence type="ECO:0000313" key="3">
    <source>
        <dbReference type="EMBL" id="KAK1367446.1"/>
    </source>
</evidence>
<dbReference type="SUPFAM" id="SSF53098">
    <property type="entry name" value="Ribonuclease H-like"/>
    <property type="match status" value="1"/>
</dbReference>
<feature type="signal peptide" evidence="1">
    <location>
        <begin position="1"/>
        <end position="22"/>
    </location>
</feature>
<dbReference type="Proteomes" id="UP001237642">
    <property type="component" value="Unassembled WGS sequence"/>
</dbReference>
<comment type="caution">
    <text evidence="3">The sequence shown here is derived from an EMBL/GenBank/DDBJ whole genome shotgun (WGS) entry which is preliminary data.</text>
</comment>
<gene>
    <name evidence="3" type="ORF">POM88_043007</name>
</gene>
<dbReference type="InterPro" id="IPR008906">
    <property type="entry name" value="HATC_C_dom"/>
</dbReference>